<accession>A0ACB9YND2</accession>
<protein>
    <submittedName>
        <fullName evidence="1">Uncharacterized protein</fullName>
    </submittedName>
</protein>
<reference evidence="1 2" key="1">
    <citation type="journal article" date="2022" name="New Phytol.">
        <title>Ecological generalism drives hyperdiversity of secondary metabolite gene clusters in xylarialean endophytes.</title>
        <authorList>
            <person name="Franco M.E.E."/>
            <person name="Wisecaver J.H."/>
            <person name="Arnold A.E."/>
            <person name="Ju Y.M."/>
            <person name="Slot J.C."/>
            <person name="Ahrendt S."/>
            <person name="Moore L.P."/>
            <person name="Eastman K.E."/>
            <person name="Scott K."/>
            <person name="Konkel Z."/>
            <person name="Mondo S.J."/>
            <person name="Kuo A."/>
            <person name="Hayes R.D."/>
            <person name="Haridas S."/>
            <person name="Andreopoulos B."/>
            <person name="Riley R."/>
            <person name="LaButti K."/>
            <person name="Pangilinan J."/>
            <person name="Lipzen A."/>
            <person name="Amirebrahimi M."/>
            <person name="Yan J."/>
            <person name="Adam C."/>
            <person name="Keymanesh K."/>
            <person name="Ng V."/>
            <person name="Louie K."/>
            <person name="Northen T."/>
            <person name="Drula E."/>
            <person name="Henrissat B."/>
            <person name="Hsieh H.M."/>
            <person name="Youens-Clark K."/>
            <person name="Lutzoni F."/>
            <person name="Miadlikowska J."/>
            <person name="Eastwood D.C."/>
            <person name="Hamelin R.C."/>
            <person name="Grigoriev I.V."/>
            <person name="U'Ren J.M."/>
        </authorList>
    </citation>
    <scope>NUCLEOTIDE SEQUENCE [LARGE SCALE GENOMIC DNA]</scope>
    <source>
        <strain evidence="1 2">CBS 119005</strain>
    </source>
</reference>
<name>A0ACB9YND2_9PEZI</name>
<keyword evidence="2" id="KW-1185">Reference proteome</keyword>
<organism evidence="1 2">
    <name type="scientific">Hypoxylon rubiginosum</name>
    <dbReference type="NCBI Taxonomy" id="110542"/>
    <lineage>
        <taxon>Eukaryota</taxon>
        <taxon>Fungi</taxon>
        <taxon>Dikarya</taxon>
        <taxon>Ascomycota</taxon>
        <taxon>Pezizomycotina</taxon>
        <taxon>Sordariomycetes</taxon>
        <taxon>Xylariomycetidae</taxon>
        <taxon>Xylariales</taxon>
        <taxon>Hypoxylaceae</taxon>
        <taxon>Hypoxylon</taxon>
    </lineage>
</organism>
<proteinExistence type="predicted"/>
<evidence type="ECO:0000313" key="2">
    <source>
        <dbReference type="Proteomes" id="UP001497700"/>
    </source>
</evidence>
<comment type="caution">
    <text evidence="1">The sequence shown here is derived from an EMBL/GenBank/DDBJ whole genome shotgun (WGS) entry which is preliminary data.</text>
</comment>
<gene>
    <name evidence="1" type="ORF">F4820DRAFT_435513</name>
</gene>
<evidence type="ECO:0000313" key="1">
    <source>
        <dbReference type="EMBL" id="KAI4860904.1"/>
    </source>
</evidence>
<dbReference type="Proteomes" id="UP001497700">
    <property type="component" value="Unassembled WGS sequence"/>
</dbReference>
<dbReference type="EMBL" id="MU393569">
    <property type="protein sequence ID" value="KAI4860904.1"/>
    <property type="molecule type" value="Genomic_DNA"/>
</dbReference>
<sequence>MPSSTSPRPDQRAVEPHPNRPRNVTGDVDYTPDPEKSASMSPSRKKIQQKILNLYCGSASEEDMNVYAEKAIYDDPFSYCDTRYKIAGQWYGLPKLFAKLETLATEVTSSTDHELVWKQKHKYTFAGIYASKTIDSLVSLRMEGEEPNEKVVYHKDMWNEKDYSHEGLGALMKRLNGDKLTNITKPPESI</sequence>